<evidence type="ECO:0000313" key="1">
    <source>
        <dbReference type="EMBL" id="KAK1745961.1"/>
    </source>
</evidence>
<proteinExistence type="predicted"/>
<dbReference type="InterPro" id="IPR045892">
    <property type="entry name" value="CrtISO-like"/>
</dbReference>
<dbReference type="PANTHER" id="PTHR46313">
    <property type="match status" value="1"/>
</dbReference>
<protein>
    <submittedName>
        <fullName evidence="1">Phytoene dehydrogenase-related protein</fullName>
        <ecNumber evidence="1">1.-.-.-</ecNumber>
    </submittedName>
</protein>
<dbReference type="InterPro" id="IPR036188">
    <property type="entry name" value="FAD/NAD-bd_sf"/>
</dbReference>
<reference evidence="1" key="1">
    <citation type="submission" date="2023-06" db="EMBL/GenBank/DDBJ databases">
        <title>Survivors Of The Sea: Transcriptome response of Skeletonema marinoi to long-term dormancy.</title>
        <authorList>
            <person name="Pinder M.I.M."/>
            <person name="Kourtchenko O."/>
            <person name="Robertson E.K."/>
            <person name="Larsson T."/>
            <person name="Maumus F."/>
            <person name="Osuna-Cruz C.M."/>
            <person name="Vancaester E."/>
            <person name="Stenow R."/>
            <person name="Vandepoele K."/>
            <person name="Ploug H."/>
            <person name="Bruchert V."/>
            <person name="Godhe A."/>
            <person name="Topel M."/>
        </authorList>
    </citation>
    <scope>NUCLEOTIDE SEQUENCE</scope>
    <source>
        <strain evidence="1">R05AC</strain>
    </source>
</reference>
<comment type="caution">
    <text evidence="1">The sequence shown here is derived from an EMBL/GenBank/DDBJ whole genome shotgun (WGS) entry which is preliminary data.</text>
</comment>
<dbReference type="AlphaFoldDB" id="A0AAD9DFM9"/>
<dbReference type="Proteomes" id="UP001224775">
    <property type="component" value="Unassembled WGS sequence"/>
</dbReference>
<dbReference type="GO" id="GO:0016491">
    <property type="term" value="F:oxidoreductase activity"/>
    <property type="evidence" value="ECO:0007669"/>
    <property type="project" value="UniProtKB-KW"/>
</dbReference>
<accession>A0AAD9DFM9</accession>
<name>A0AAD9DFM9_9STRA</name>
<evidence type="ECO:0000313" key="2">
    <source>
        <dbReference type="Proteomes" id="UP001224775"/>
    </source>
</evidence>
<keyword evidence="2" id="KW-1185">Reference proteome</keyword>
<dbReference type="EMBL" id="JATAAI010000005">
    <property type="protein sequence ID" value="KAK1745961.1"/>
    <property type="molecule type" value="Genomic_DNA"/>
</dbReference>
<dbReference type="PANTHER" id="PTHR46313:SF3">
    <property type="entry name" value="PROLYCOPENE ISOMERASE, CHLOROPLASTIC"/>
    <property type="match status" value="1"/>
</dbReference>
<dbReference type="GO" id="GO:0016116">
    <property type="term" value="P:carotenoid metabolic process"/>
    <property type="evidence" value="ECO:0007669"/>
    <property type="project" value="InterPro"/>
</dbReference>
<dbReference type="Gene3D" id="3.50.50.60">
    <property type="entry name" value="FAD/NAD(P)-binding domain"/>
    <property type="match status" value="2"/>
</dbReference>
<gene>
    <name evidence="1" type="ORF">QTG54_003885</name>
</gene>
<sequence length="815" mass="89599">MSAFISGEATAESMRPEVSYRVPFNFAILNYPCFPTSDEIEKYTTRVVCRDRSDEFIGEIFDSQMHLMPFAITPLGLFGPTINKFLFGTTIESPNIHSHSINSTSFPNAFKMAKRALSNEVPSNILERAKEIWRRQHPTENFGRSYKSPDPQTYYTQMFGRDVCFANGLAGLEAICLLGDGPLTKSSPNEEHNTKQQRATMTNTAVTLAVLLSTYAASSSAFQTPAASVATRQRYNNLSPLKSTIADEEVDCIVIGSGIGGLSCAGLLAATGRTVKVLERHYEIGGCAHEFYMDLDGKAVPSASIKDLSARKDLFHFEAGPSLYSGLSDERSPNPLKHIYQMIEEEPEWITYDQWGAFLPEAPDGYQMSIGAENFVKILRTYGGEEAVEDWEMLAKTLRPMSAGIKGIPHAAIRSDGGIMLTVAAKYPKSFYNVLRCAPAFTESFDLDELGVKNEFLRNYLDMLAFLLQGLPANQTLKVVMAYMVEDFFKENAVMDFPKGGSGALMGALARGVTKREGCSVDISTSVDEVIIEDGRAVGVRLAKSGKIIRAKEAVISNADLTNTFNFVPEGVHQAFDEERKKFLGVTNDPKDGSVPYCKSFMHLHLGVKSELIPEDAPPQWTVVQDWSKGIDAIGNVVVVSVGSKLDQSMAPPGYHVLHAYTAGNEPYEDWEQFEHLMDDAAARDKDEAYQAFKDERAQPIWDAIQKRAPAVTKESVTVEKVATPLTHARFLNRHRGNYGLAIPPGDEGFKFPEVTTPIEGYYRCGDSTTSGIGVPATASSGALCANAIMTVWEQLELNSKIKMPIGYGQGPFSN</sequence>
<keyword evidence="1" id="KW-0560">Oxidoreductase</keyword>
<dbReference type="Pfam" id="PF13450">
    <property type="entry name" value="NAD_binding_8"/>
    <property type="match status" value="1"/>
</dbReference>
<dbReference type="SUPFAM" id="SSF51905">
    <property type="entry name" value="FAD/NAD(P)-binding domain"/>
    <property type="match status" value="1"/>
</dbReference>
<dbReference type="EC" id="1.-.-.-" evidence="1"/>
<organism evidence="1 2">
    <name type="scientific">Skeletonema marinoi</name>
    <dbReference type="NCBI Taxonomy" id="267567"/>
    <lineage>
        <taxon>Eukaryota</taxon>
        <taxon>Sar</taxon>
        <taxon>Stramenopiles</taxon>
        <taxon>Ochrophyta</taxon>
        <taxon>Bacillariophyta</taxon>
        <taxon>Coscinodiscophyceae</taxon>
        <taxon>Thalassiosirophycidae</taxon>
        <taxon>Thalassiosirales</taxon>
        <taxon>Skeletonemataceae</taxon>
        <taxon>Skeletonema</taxon>
        <taxon>Skeletonema marinoi-dohrnii complex</taxon>
    </lineage>
</organism>